<dbReference type="GeneID" id="54414544"/>
<accession>A0A6G1FVJ2</accession>
<evidence type="ECO:0000313" key="3">
    <source>
        <dbReference type="RefSeq" id="XP_033531312.1"/>
    </source>
</evidence>
<proteinExistence type="predicted"/>
<protein>
    <submittedName>
        <fullName evidence="1 3">Uncharacterized protein</fullName>
    </submittedName>
</protein>
<sequence length="106" mass="11259">MSCSETCSRSDVPNISLFLGRRDRGWDRDSGQARRGVEEVDLTVHPGIPCCPCVTETNSGTDGASVQSHGDSAMRVAPDVAVRFKIIVLGSCLSAKGLNPRSHGES</sequence>
<keyword evidence="2" id="KW-1185">Reference proteome</keyword>
<reference evidence="1 3" key="1">
    <citation type="submission" date="2020-01" db="EMBL/GenBank/DDBJ databases">
        <authorList>
            <consortium name="DOE Joint Genome Institute"/>
            <person name="Haridas S."/>
            <person name="Albert R."/>
            <person name="Binder M."/>
            <person name="Bloem J."/>
            <person name="Labutti K."/>
            <person name="Salamov A."/>
            <person name="Andreopoulos B."/>
            <person name="Baker S.E."/>
            <person name="Barry K."/>
            <person name="Bills G."/>
            <person name="Bluhm B.H."/>
            <person name="Cannon C."/>
            <person name="Castanera R."/>
            <person name="Culley D.E."/>
            <person name="Daum C."/>
            <person name="Ezra D."/>
            <person name="Gonzalez J.B."/>
            <person name="Henrissat B."/>
            <person name="Kuo A."/>
            <person name="Liang C."/>
            <person name="Lipzen A."/>
            <person name="Lutzoni F."/>
            <person name="Magnuson J."/>
            <person name="Mondo S."/>
            <person name="Nolan M."/>
            <person name="Ohm R."/>
            <person name="Pangilinan J."/>
            <person name="Park H.-J."/>
            <person name="Ramirez L."/>
            <person name="Alfaro M."/>
            <person name="Sun H."/>
            <person name="Tritt A."/>
            <person name="Yoshinaga Y."/>
            <person name="Zwiers L.-H."/>
            <person name="Turgeon B.G."/>
            <person name="Goodwin S.B."/>
            <person name="Spatafora J.W."/>
            <person name="Crous P.W."/>
            <person name="Grigoriev I.V."/>
        </authorList>
    </citation>
    <scope>NUCLEOTIDE SEQUENCE</scope>
    <source>
        <strain evidence="1 3">CBS 781.70</strain>
    </source>
</reference>
<gene>
    <name evidence="1 3" type="ORF">P152DRAFT_156614</name>
</gene>
<organism evidence="1">
    <name type="scientific">Eremomyces bilateralis CBS 781.70</name>
    <dbReference type="NCBI Taxonomy" id="1392243"/>
    <lineage>
        <taxon>Eukaryota</taxon>
        <taxon>Fungi</taxon>
        <taxon>Dikarya</taxon>
        <taxon>Ascomycota</taxon>
        <taxon>Pezizomycotina</taxon>
        <taxon>Dothideomycetes</taxon>
        <taxon>Dothideomycetes incertae sedis</taxon>
        <taxon>Eremomycetales</taxon>
        <taxon>Eremomycetaceae</taxon>
        <taxon>Eremomyces</taxon>
    </lineage>
</organism>
<dbReference type="RefSeq" id="XP_033531312.1">
    <property type="nucleotide sequence ID" value="XM_033673974.1"/>
</dbReference>
<name>A0A6G1FVJ2_9PEZI</name>
<evidence type="ECO:0000313" key="1">
    <source>
        <dbReference type="EMBL" id="KAF1809681.1"/>
    </source>
</evidence>
<dbReference type="EMBL" id="ML975171">
    <property type="protein sequence ID" value="KAF1809681.1"/>
    <property type="molecule type" value="Genomic_DNA"/>
</dbReference>
<dbReference type="AlphaFoldDB" id="A0A6G1FVJ2"/>
<reference evidence="3" key="2">
    <citation type="submission" date="2020-04" db="EMBL/GenBank/DDBJ databases">
        <authorList>
            <consortium name="NCBI Genome Project"/>
        </authorList>
    </citation>
    <scope>NUCLEOTIDE SEQUENCE</scope>
    <source>
        <strain evidence="3">CBS 781.70</strain>
    </source>
</reference>
<dbReference type="Proteomes" id="UP000504638">
    <property type="component" value="Unplaced"/>
</dbReference>
<reference evidence="3" key="3">
    <citation type="submission" date="2025-04" db="UniProtKB">
        <authorList>
            <consortium name="RefSeq"/>
        </authorList>
    </citation>
    <scope>IDENTIFICATION</scope>
    <source>
        <strain evidence="3">CBS 781.70</strain>
    </source>
</reference>
<evidence type="ECO:0000313" key="2">
    <source>
        <dbReference type="Proteomes" id="UP000504638"/>
    </source>
</evidence>